<name>A0A803LBP2_CHEQI</name>
<reference evidence="1" key="2">
    <citation type="submission" date="2021-03" db="UniProtKB">
        <authorList>
            <consortium name="EnsemblPlants"/>
        </authorList>
    </citation>
    <scope>IDENTIFICATION</scope>
</reference>
<organism evidence="1 2">
    <name type="scientific">Chenopodium quinoa</name>
    <name type="common">Quinoa</name>
    <dbReference type="NCBI Taxonomy" id="63459"/>
    <lineage>
        <taxon>Eukaryota</taxon>
        <taxon>Viridiplantae</taxon>
        <taxon>Streptophyta</taxon>
        <taxon>Embryophyta</taxon>
        <taxon>Tracheophyta</taxon>
        <taxon>Spermatophyta</taxon>
        <taxon>Magnoliopsida</taxon>
        <taxon>eudicotyledons</taxon>
        <taxon>Gunneridae</taxon>
        <taxon>Pentapetalae</taxon>
        <taxon>Caryophyllales</taxon>
        <taxon>Chenopodiaceae</taxon>
        <taxon>Chenopodioideae</taxon>
        <taxon>Atripliceae</taxon>
        <taxon>Chenopodium</taxon>
    </lineage>
</organism>
<dbReference type="Gramene" id="AUR62009281-RA">
    <property type="protein sequence ID" value="AUR62009281-RA:cds"/>
    <property type="gene ID" value="AUR62009281"/>
</dbReference>
<protein>
    <submittedName>
        <fullName evidence="1">Uncharacterized protein</fullName>
    </submittedName>
</protein>
<reference evidence="1" key="1">
    <citation type="journal article" date="2017" name="Nature">
        <title>The genome of Chenopodium quinoa.</title>
        <authorList>
            <person name="Jarvis D.E."/>
            <person name="Ho Y.S."/>
            <person name="Lightfoot D.J."/>
            <person name="Schmoeckel S.M."/>
            <person name="Li B."/>
            <person name="Borm T.J.A."/>
            <person name="Ohyanagi H."/>
            <person name="Mineta K."/>
            <person name="Michell C.T."/>
            <person name="Saber N."/>
            <person name="Kharbatia N.M."/>
            <person name="Rupper R.R."/>
            <person name="Sharp A.R."/>
            <person name="Dally N."/>
            <person name="Boughton B.A."/>
            <person name="Woo Y.H."/>
            <person name="Gao G."/>
            <person name="Schijlen E.G.W.M."/>
            <person name="Guo X."/>
            <person name="Momin A.A."/>
            <person name="Negrao S."/>
            <person name="Al-Babili S."/>
            <person name="Gehring C."/>
            <person name="Roessner U."/>
            <person name="Jung C."/>
            <person name="Murphy K."/>
            <person name="Arold S.T."/>
            <person name="Gojobori T."/>
            <person name="van der Linden C.G."/>
            <person name="van Loo E.N."/>
            <person name="Jellen E.N."/>
            <person name="Maughan P.J."/>
            <person name="Tester M."/>
        </authorList>
    </citation>
    <scope>NUCLEOTIDE SEQUENCE [LARGE SCALE GENOMIC DNA]</scope>
    <source>
        <strain evidence="1">cv. PI 614886</strain>
    </source>
</reference>
<sequence>MNVIRLREGSFYQTLLGIEEGGLLLRCSAGMLNSSKDGDYFNALQRCQAMCIIDATGNTLSMKQVKRN</sequence>
<evidence type="ECO:0000313" key="1">
    <source>
        <dbReference type="EnsemblPlants" id="AUR62009281-RA:cds"/>
    </source>
</evidence>
<dbReference type="Proteomes" id="UP000596660">
    <property type="component" value="Unplaced"/>
</dbReference>
<accession>A0A803LBP2</accession>
<keyword evidence="2" id="KW-1185">Reference proteome</keyword>
<dbReference type="AlphaFoldDB" id="A0A803LBP2"/>
<proteinExistence type="predicted"/>
<evidence type="ECO:0000313" key="2">
    <source>
        <dbReference type="Proteomes" id="UP000596660"/>
    </source>
</evidence>
<dbReference type="EnsemblPlants" id="AUR62009281-RA">
    <property type="protein sequence ID" value="AUR62009281-RA:cds"/>
    <property type="gene ID" value="AUR62009281"/>
</dbReference>